<dbReference type="Pfam" id="PF13424">
    <property type="entry name" value="TPR_12"/>
    <property type="match status" value="3"/>
</dbReference>
<evidence type="ECO:0000256" key="4">
    <source>
        <dbReference type="SAM" id="Coils"/>
    </source>
</evidence>
<evidence type="ECO:0000256" key="3">
    <source>
        <dbReference type="PROSITE-ProRule" id="PRU00339"/>
    </source>
</evidence>
<dbReference type="OrthoDB" id="443949at2759"/>
<dbReference type="Gene3D" id="1.25.40.10">
    <property type="entry name" value="Tetratricopeptide repeat domain"/>
    <property type="match status" value="5"/>
</dbReference>
<feature type="repeat" description="TPR" evidence="3">
    <location>
        <begin position="607"/>
        <end position="640"/>
    </location>
</feature>
<feature type="compositionally biased region" description="Basic and acidic residues" evidence="5">
    <location>
        <begin position="868"/>
        <end position="877"/>
    </location>
</feature>
<dbReference type="SMART" id="SM00028">
    <property type="entry name" value="TPR"/>
    <property type="match status" value="7"/>
</dbReference>
<feature type="region of interest" description="Disordered" evidence="5">
    <location>
        <begin position="812"/>
        <end position="902"/>
    </location>
</feature>
<evidence type="ECO:0000313" key="6">
    <source>
        <dbReference type="EMBL" id="CAE7534906.1"/>
    </source>
</evidence>
<keyword evidence="1" id="KW-0677">Repeat</keyword>
<dbReference type="PANTHER" id="PTHR45641">
    <property type="entry name" value="TETRATRICOPEPTIDE REPEAT PROTEIN (AFU_ORTHOLOGUE AFUA_6G03870)"/>
    <property type="match status" value="1"/>
</dbReference>
<sequence length="1258" mass="139941">MDDRLTAGCCERAGAMGNGASASKYKAQHEPLQKTASEDGNTSMLAEEVLDAKSFNERGWQRLVGDEIEGAIEDFDKAIELDPSYAAAYNNRGIVRELAGRDDFSLDYDEADRLTSETPEVQEKLRKARKWKQIGWKGRGEVEAMQKAQDADFLTTGDRSRNDELLRILKNEKVLFRGELRSVTFCTDKSLSIAHRVVCSQTASLRKDGEFPAWFKEYMEAALRTRHGVLILNMTEGYLKSKACRWEFGYIRRPELVNVLIPGDPCKIVPWEELAQNAELCQEVFNSKRFSEAMMSQDLKQEKAKTLEQMSKLAKLANEQEFQAWCELPLRQVAYAFSMRHFEEEKEEESEKISESSFQLARVCLETGFAARAKELLEKLLGSHQTGNLGLDNPGLANLLRYLANAHGALGDDRQKKEMLERALKLLEQHCGSVDPEVAITLVNLGSAHESLGDYKMAKEMLGRALKIEEHHYGLDHPVVAKTLVNLGNIHGDLGDQRQKKEMLERALKILEQSYGSDHPEVAITLTNLGNANGCLGDHRRAKEMLERALKIKEQHYGSDHPEVAIVLVNLGAPYGQLGAHSQTKEILERALKILEQHYGSDHPDVAKTLTNLGSAHLKLGDHTRGKQMLERALKFQERYYGSDHPEVADTLDKLVAARLLLDDLDAAKEMLERSVKIEMEFLSALIASPGQPFVLGPQAQASGAPSAAASAGPSTLTMDTGFQNMMVEMLRQQAQLMAQNQQLVATMLRKMDLEEERRERAEQAAAAAAEEAKRAAVAASAGSVVLFCSANHELNVSRNWCRVSISFEHCGKRGHRRQLKKERKAFDGKDGKGDGKGGKSGKDRKGKPSGKKGDGKNPDAKGAGKGGKPEKKDNRKEKKKGNGGKTRAMTGEPESERMADQEEQYQEEQWGPWAAAPGDVLGATAVAEVLMEATVGPVEAAEALSYAVPKAPWIRYICGRGPIGPKGCHRDCQAAVKGCRESELQRLPMEPLEFRSNFTMRWPPPGAFQWIVFLGSFSGFDEEVPGSAVSITAGIFPAPLTSEAATLTEDIEKKQDDLKDLFDLAVVLTELGISLGQVMAELRGERSHMAFADLVQMRLFVKALSEWDKMTPEQQDRIREEALSRLVLGMMRHCTKSRTGAAEPPFPPPPAPGRCDNENLLLAFANHMSGKRKHLGVERVMVDPDRRVLDVEDPERPINEEELIPDVPLECHQEMDVDGDTFMEDIEAVMVDWLNHESLLNVFKGPDLRYLRSADTW</sequence>
<reference evidence="6" key="1">
    <citation type="submission" date="2021-02" db="EMBL/GenBank/DDBJ databases">
        <authorList>
            <person name="Dougan E. K."/>
            <person name="Rhodes N."/>
            <person name="Thang M."/>
            <person name="Chan C."/>
        </authorList>
    </citation>
    <scope>NUCLEOTIDE SEQUENCE</scope>
</reference>
<dbReference type="InterPro" id="IPR019734">
    <property type="entry name" value="TPR_rpt"/>
</dbReference>
<feature type="coiled-coil region" evidence="4">
    <location>
        <begin position="745"/>
        <end position="779"/>
    </location>
</feature>
<dbReference type="Proteomes" id="UP000601435">
    <property type="component" value="Unassembled WGS sequence"/>
</dbReference>
<evidence type="ECO:0000256" key="1">
    <source>
        <dbReference type="ARBA" id="ARBA00022737"/>
    </source>
</evidence>
<feature type="compositionally biased region" description="Basic and acidic residues" evidence="5">
    <location>
        <begin position="825"/>
        <end position="844"/>
    </location>
</feature>
<dbReference type="InterPro" id="IPR011990">
    <property type="entry name" value="TPR-like_helical_dom_sf"/>
</dbReference>
<feature type="repeat" description="TPR" evidence="3">
    <location>
        <begin position="439"/>
        <end position="472"/>
    </location>
</feature>
<dbReference type="AlphaFoldDB" id="A0A812TPS4"/>
<organism evidence="6 7">
    <name type="scientific">Symbiodinium necroappetens</name>
    <dbReference type="NCBI Taxonomy" id="1628268"/>
    <lineage>
        <taxon>Eukaryota</taxon>
        <taxon>Sar</taxon>
        <taxon>Alveolata</taxon>
        <taxon>Dinophyceae</taxon>
        <taxon>Suessiales</taxon>
        <taxon>Symbiodiniaceae</taxon>
        <taxon>Symbiodinium</taxon>
    </lineage>
</organism>
<keyword evidence="7" id="KW-1185">Reference proteome</keyword>
<gene>
    <name evidence="6" type="primary">nphp3</name>
    <name evidence="6" type="ORF">SNEC2469_LOCUS15385</name>
</gene>
<feature type="repeat" description="TPR" evidence="3">
    <location>
        <begin position="523"/>
        <end position="556"/>
    </location>
</feature>
<dbReference type="PANTHER" id="PTHR45641:SF19">
    <property type="entry name" value="NEPHROCYSTIN-3"/>
    <property type="match status" value="1"/>
</dbReference>
<dbReference type="SUPFAM" id="SSF48452">
    <property type="entry name" value="TPR-like"/>
    <property type="match status" value="4"/>
</dbReference>
<dbReference type="Pfam" id="PF13414">
    <property type="entry name" value="TPR_11"/>
    <property type="match status" value="1"/>
</dbReference>
<dbReference type="PROSITE" id="PS50005">
    <property type="entry name" value="TPR"/>
    <property type="match status" value="4"/>
</dbReference>
<name>A0A812TPS4_9DINO</name>
<feature type="region of interest" description="Disordered" evidence="5">
    <location>
        <begin position="20"/>
        <end position="41"/>
    </location>
</feature>
<accession>A0A812TPS4</accession>
<protein>
    <submittedName>
        <fullName evidence="6">Nphp3 protein</fullName>
    </submittedName>
</protein>
<keyword evidence="4" id="KW-0175">Coiled coil</keyword>
<evidence type="ECO:0000256" key="2">
    <source>
        <dbReference type="ARBA" id="ARBA00022803"/>
    </source>
</evidence>
<dbReference type="EMBL" id="CAJNJA010024942">
    <property type="protein sequence ID" value="CAE7534906.1"/>
    <property type="molecule type" value="Genomic_DNA"/>
</dbReference>
<keyword evidence="2 3" id="KW-0802">TPR repeat</keyword>
<comment type="caution">
    <text evidence="6">The sequence shown here is derived from an EMBL/GenBank/DDBJ whole genome shotgun (WGS) entry which is preliminary data.</text>
</comment>
<proteinExistence type="predicted"/>
<feature type="compositionally biased region" description="Basic residues" evidence="5">
    <location>
        <begin position="813"/>
        <end position="824"/>
    </location>
</feature>
<evidence type="ECO:0000256" key="5">
    <source>
        <dbReference type="SAM" id="MobiDB-lite"/>
    </source>
</evidence>
<evidence type="ECO:0000313" key="7">
    <source>
        <dbReference type="Proteomes" id="UP000601435"/>
    </source>
</evidence>
<feature type="repeat" description="TPR" evidence="3">
    <location>
        <begin position="52"/>
        <end position="85"/>
    </location>
</feature>